<accession>A0ABQ7YSZ1</accession>
<name>A0ABQ7YSZ1_BRANA</name>
<dbReference type="SUPFAM" id="SSF50249">
    <property type="entry name" value="Nucleic acid-binding proteins"/>
    <property type="match status" value="2"/>
</dbReference>
<proteinExistence type="inferred from homology"/>
<dbReference type="Proteomes" id="UP000824890">
    <property type="component" value="Unassembled WGS sequence"/>
</dbReference>
<dbReference type="Pfam" id="PF08646">
    <property type="entry name" value="Rep_fac-A_C"/>
    <property type="match status" value="1"/>
</dbReference>
<reference evidence="9 10" key="1">
    <citation type="submission" date="2021-05" db="EMBL/GenBank/DDBJ databases">
        <title>Genome Assembly of Synthetic Allotetraploid Brassica napus Reveals Homoeologous Exchanges between Subgenomes.</title>
        <authorList>
            <person name="Davis J.T."/>
        </authorList>
    </citation>
    <scope>NUCLEOTIDE SEQUENCE [LARGE SCALE GENOMIC DNA]</scope>
    <source>
        <strain evidence="10">cv. Da-Ae</strain>
        <tissue evidence="9">Seedling</tissue>
    </source>
</reference>
<feature type="compositionally biased region" description="Basic and acidic residues" evidence="6">
    <location>
        <begin position="399"/>
        <end position="408"/>
    </location>
</feature>
<evidence type="ECO:0008006" key="11">
    <source>
        <dbReference type="Google" id="ProtNLM"/>
    </source>
</evidence>
<dbReference type="InterPro" id="IPR013955">
    <property type="entry name" value="Rep_factor-A_C"/>
</dbReference>
<evidence type="ECO:0000256" key="3">
    <source>
        <dbReference type="ARBA" id="ARBA00022771"/>
    </source>
</evidence>
<keyword evidence="5" id="KW-0238">DNA-binding</keyword>
<keyword evidence="3" id="KW-0863">Zinc-finger</keyword>
<evidence type="ECO:0000256" key="1">
    <source>
        <dbReference type="ARBA" id="ARBA00005690"/>
    </source>
</evidence>
<evidence type="ECO:0000256" key="4">
    <source>
        <dbReference type="ARBA" id="ARBA00022833"/>
    </source>
</evidence>
<feature type="domain" description="Replication protein A 70 kDa DNA-binding subunit B/D first OB fold" evidence="7">
    <location>
        <begin position="14"/>
        <end position="113"/>
    </location>
</feature>
<gene>
    <name evidence="9" type="ORF">HID58_078362</name>
</gene>
<dbReference type="InterPro" id="IPR012340">
    <property type="entry name" value="NA-bd_OB-fold"/>
</dbReference>
<dbReference type="Pfam" id="PF02721">
    <property type="entry name" value="DUF223"/>
    <property type="match status" value="1"/>
</dbReference>
<keyword evidence="4" id="KW-0862">Zinc</keyword>
<evidence type="ECO:0000313" key="9">
    <source>
        <dbReference type="EMBL" id="KAH0871340.1"/>
    </source>
</evidence>
<dbReference type="PANTHER" id="PTHR47165">
    <property type="entry name" value="OS03G0429900 PROTEIN"/>
    <property type="match status" value="1"/>
</dbReference>
<keyword evidence="2" id="KW-0479">Metal-binding</keyword>
<evidence type="ECO:0000259" key="7">
    <source>
        <dbReference type="Pfam" id="PF02721"/>
    </source>
</evidence>
<sequence length="428" mass="48232">MSFLRKKPASLVFIGDIDPAKDCYKIKVKVIKLWNTWKNSKIVSIELVLADINGTRIHASIDERSLGNFRSKLSQGDYFILSNFTIGDYTTEYRTNPLPFKINFYRTTKITPCDDFPKELPNNYFKDFKEILECQYEKEVLIGVVTVSNVFNATEILFDPQLPEVLDFKSKLPNDDLIITREAFDPKSTPLKVDLYDEFFIKNPIKSIRALNASNEVGKCVTLCKIVSIETTPKWYFVACGTCRTTVHPCEDDLDDDSPPLFHCSGCNGNVSNVVARFKLVLCVTDHTGEAARFILFDNVVVPFLHNTAMDLAEEVAEENASVLPLSLVRLIGKTYIYKINVSADNLRSRKTTFKVDIISDDEDLISKWVSEGYTGQGGLFMDCQRSLEDSAEASQSDGLKRNGDAFDRGNLVVGKDGNPKKLKKNTE</sequence>
<dbReference type="Gene3D" id="2.40.50.140">
    <property type="entry name" value="Nucleic acid-binding proteins"/>
    <property type="match status" value="2"/>
</dbReference>
<organism evidence="9 10">
    <name type="scientific">Brassica napus</name>
    <name type="common">Rape</name>
    <dbReference type="NCBI Taxonomy" id="3708"/>
    <lineage>
        <taxon>Eukaryota</taxon>
        <taxon>Viridiplantae</taxon>
        <taxon>Streptophyta</taxon>
        <taxon>Embryophyta</taxon>
        <taxon>Tracheophyta</taxon>
        <taxon>Spermatophyta</taxon>
        <taxon>Magnoliopsida</taxon>
        <taxon>eudicotyledons</taxon>
        <taxon>Gunneridae</taxon>
        <taxon>Pentapetalae</taxon>
        <taxon>rosids</taxon>
        <taxon>malvids</taxon>
        <taxon>Brassicales</taxon>
        <taxon>Brassicaceae</taxon>
        <taxon>Brassiceae</taxon>
        <taxon>Brassica</taxon>
    </lineage>
</organism>
<protein>
    <recommendedName>
        <fullName evidence="11">Replication factor A C-terminal domain-containing protein</fullName>
    </recommendedName>
</protein>
<dbReference type="PANTHER" id="PTHR47165:SF4">
    <property type="entry name" value="OS03G0429900 PROTEIN"/>
    <property type="match status" value="1"/>
</dbReference>
<evidence type="ECO:0000256" key="2">
    <source>
        <dbReference type="ARBA" id="ARBA00022723"/>
    </source>
</evidence>
<feature type="region of interest" description="Disordered" evidence="6">
    <location>
        <begin position="392"/>
        <end position="428"/>
    </location>
</feature>
<evidence type="ECO:0000256" key="5">
    <source>
        <dbReference type="ARBA" id="ARBA00023125"/>
    </source>
</evidence>
<dbReference type="InterPro" id="IPR047192">
    <property type="entry name" value="Euk_RPA1_DBD_C"/>
</dbReference>
<comment type="similarity">
    <text evidence="1">Belongs to the replication factor A protein 1 family.</text>
</comment>
<evidence type="ECO:0000256" key="6">
    <source>
        <dbReference type="SAM" id="MobiDB-lite"/>
    </source>
</evidence>
<feature type="domain" description="Replication factor A C-terminal" evidence="8">
    <location>
        <begin position="224"/>
        <end position="348"/>
    </location>
</feature>
<keyword evidence="10" id="KW-1185">Reference proteome</keyword>
<dbReference type="CDD" id="cd04480">
    <property type="entry name" value="RPA1_DBD_A_like"/>
    <property type="match status" value="1"/>
</dbReference>
<dbReference type="CDD" id="cd04476">
    <property type="entry name" value="RPA1_DBD_C"/>
    <property type="match status" value="1"/>
</dbReference>
<dbReference type="EMBL" id="JAGKQM010000017">
    <property type="protein sequence ID" value="KAH0871340.1"/>
    <property type="molecule type" value="Genomic_DNA"/>
</dbReference>
<dbReference type="InterPro" id="IPR003871">
    <property type="entry name" value="RFA1B/D_OB_1st"/>
</dbReference>
<evidence type="ECO:0000259" key="8">
    <source>
        <dbReference type="Pfam" id="PF08646"/>
    </source>
</evidence>
<comment type="caution">
    <text evidence="9">The sequence shown here is derived from an EMBL/GenBank/DDBJ whole genome shotgun (WGS) entry which is preliminary data.</text>
</comment>
<evidence type="ECO:0000313" key="10">
    <source>
        <dbReference type="Proteomes" id="UP000824890"/>
    </source>
</evidence>